<dbReference type="Proteomes" id="UP000035740">
    <property type="component" value="Unassembled WGS sequence"/>
</dbReference>
<name>A0A0J8B0T0_BETVV</name>
<proteinExistence type="predicted"/>
<reference evidence="1 2" key="1">
    <citation type="journal article" date="2014" name="Nature">
        <title>The genome of the recently domesticated crop plant sugar beet (Beta vulgaris).</title>
        <authorList>
            <person name="Dohm J.C."/>
            <person name="Minoche A.E."/>
            <person name="Holtgrawe D."/>
            <person name="Capella-Gutierrez S."/>
            <person name="Zakrzewski F."/>
            <person name="Tafer H."/>
            <person name="Rupp O."/>
            <person name="Sorensen T.R."/>
            <person name="Stracke R."/>
            <person name="Reinhardt R."/>
            <person name="Goesmann A."/>
            <person name="Kraft T."/>
            <person name="Schulz B."/>
            <person name="Stadler P.F."/>
            <person name="Schmidt T."/>
            <person name="Gabaldon T."/>
            <person name="Lehrach H."/>
            <person name="Weisshaar B."/>
            <person name="Himmelbauer H."/>
        </authorList>
    </citation>
    <scope>NUCLEOTIDE SEQUENCE [LARGE SCALE GENOMIC DNA]</scope>
    <source>
        <tissue evidence="1">Taproot</tissue>
    </source>
</reference>
<sequence length="145" mass="15562">VSTSVLLNPAFLLTMNASVYSSSSFPDKSLTWSQSPSILFQLLLIPIPCGTGKAQALLVYGQAVTQNRYTLISDVVTHNDKSSFASIVSADNQLWLTSCSYGKGPGLESFPDIANLLDKEQLNKALDSGQDRSVTGAVHIGRVVR</sequence>
<organism evidence="1 2">
    <name type="scientific">Beta vulgaris subsp. vulgaris</name>
    <name type="common">Beet</name>
    <dbReference type="NCBI Taxonomy" id="3555"/>
    <lineage>
        <taxon>Eukaryota</taxon>
        <taxon>Viridiplantae</taxon>
        <taxon>Streptophyta</taxon>
        <taxon>Embryophyta</taxon>
        <taxon>Tracheophyta</taxon>
        <taxon>Spermatophyta</taxon>
        <taxon>Magnoliopsida</taxon>
        <taxon>eudicotyledons</taxon>
        <taxon>Gunneridae</taxon>
        <taxon>Pentapetalae</taxon>
        <taxon>Caryophyllales</taxon>
        <taxon>Chenopodiaceae</taxon>
        <taxon>Betoideae</taxon>
        <taxon>Beta</taxon>
    </lineage>
</organism>
<accession>A0A0J8B0T0</accession>
<gene>
    <name evidence="1" type="ORF">BVRB_030670</name>
</gene>
<dbReference type="Gramene" id="KMS93518">
    <property type="protein sequence ID" value="KMS93518"/>
    <property type="gene ID" value="BVRB_030670"/>
</dbReference>
<dbReference type="EMBL" id="KQ101853">
    <property type="protein sequence ID" value="KMS93518.1"/>
    <property type="molecule type" value="Genomic_DNA"/>
</dbReference>
<keyword evidence="2" id="KW-1185">Reference proteome</keyword>
<feature type="non-terminal residue" evidence="1">
    <location>
        <position position="1"/>
    </location>
</feature>
<protein>
    <submittedName>
        <fullName evidence="1">Uncharacterized protein</fullName>
    </submittedName>
</protein>
<evidence type="ECO:0000313" key="1">
    <source>
        <dbReference type="EMBL" id="KMS93518.1"/>
    </source>
</evidence>
<dbReference type="AlphaFoldDB" id="A0A0J8B0T0"/>
<evidence type="ECO:0000313" key="2">
    <source>
        <dbReference type="Proteomes" id="UP000035740"/>
    </source>
</evidence>